<dbReference type="Proteomes" id="UP000887226">
    <property type="component" value="Unassembled WGS sequence"/>
</dbReference>
<dbReference type="GO" id="GO:0009117">
    <property type="term" value="P:nucleotide metabolic process"/>
    <property type="evidence" value="ECO:0007669"/>
    <property type="project" value="InterPro"/>
</dbReference>
<evidence type="ECO:0000313" key="5">
    <source>
        <dbReference type="Proteomes" id="UP000887226"/>
    </source>
</evidence>
<sequence>MILTKFQVRFSPTLANKPKSTKFRTPGEKTFDPFENPSEGLLVTEDDDNFIVLNKFPVIPDHFILATKQYKLQTHLLEECDVGAAYQCLAAYRDNGEELFGFFNSGDESGASQPHRHIQFLPVDSMRSGITEPQTWSVLADILAAENPGMYPALLGGVVLIDHKLVMPFKYFASSIDEGFTSLQLYESYLDLHSKACQSAGQQPVKPHADVESPISYNLGLTSRTMILCPRTCEGIKIKSDKNELIGPVSLNGTVLGGTLLVKSKEEWDALKNDNSKLEHVLRSIGITHDGKL</sequence>
<dbReference type="Gene3D" id="3.30.428.70">
    <property type="match status" value="1"/>
</dbReference>
<dbReference type="InterPro" id="IPR045759">
    <property type="entry name" value="Ap4A_phos1/2_N"/>
</dbReference>
<dbReference type="InterPro" id="IPR036265">
    <property type="entry name" value="HIT-like_sf"/>
</dbReference>
<dbReference type="GO" id="GO:0003877">
    <property type="term" value="F:ATP:ADP adenylyltransferase activity"/>
    <property type="evidence" value="ECO:0007669"/>
    <property type="project" value="InterPro"/>
</dbReference>
<dbReference type="Pfam" id="PF19327">
    <property type="entry name" value="Ap4A_phos_N"/>
    <property type="match status" value="1"/>
</dbReference>
<dbReference type="InterPro" id="IPR043171">
    <property type="entry name" value="Ap4A_phos1/2-like"/>
</dbReference>
<comment type="caution">
    <text evidence="4">The sequence shown here is derived from an EMBL/GenBank/DDBJ whole genome shotgun (WGS) entry which is preliminary data.</text>
</comment>
<dbReference type="SUPFAM" id="SSF54197">
    <property type="entry name" value="HIT-like"/>
    <property type="match status" value="1"/>
</dbReference>
<protein>
    <submittedName>
        <fullName evidence="4">HIT-like domain-containing protein</fullName>
    </submittedName>
</protein>
<evidence type="ECO:0000313" key="4">
    <source>
        <dbReference type="EMBL" id="KAG9246255.1"/>
    </source>
</evidence>
<dbReference type="Pfam" id="PF09830">
    <property type="entry name" value="ATP_transf"/>
    <property type="match status" value="1"/>
</dbReference>
<feature type="region of interest" description="Disordered" evidence="1">
    <location>
        <begin position="17"/>
        <end position="36"/>
    </location>
</feature>
<dbReference type="PANTHER" id="PTHR38420">
    <property type="entry name" value="AP-4-A PHOSPHORYLASE II"/>
    <property type="match status" value="1"/>
</dbReference>
<proteinExistence type="predicted"/>
<dbReference type="OrthoDB" id="10267950at2759"/>
<evidence type="ECO:0000259" key="3">
    <source>
        <dbReference type="Pfam" id="PF19327"/>
    </source>
</evidence>
<organism evidence="4 5">
    <name type="scientific">Calycina marina</name>
    <dbReference type="NCBI Taxonomy" id="1763456"/>
    <lineage>
        <taxon>Eukaryota</taxon>
        <taxon>Fungi</taxon>
        <taxon>Dikarya</taxon>
        <taxon>Ascomycota</taxon>
        <taxon>Pezizomycotina</taxon>
        <taxon>Leotiomycetes</taxon>
        <taxon>Helotiales</taxon>
        <taxon>Pezizellaceae</taxon>
        <taxon>Calycina</taxon>
    </lineage>
</organism>
<keyword evidence="5" id="KW-1185">Reference proteome</keyword>
<dbReference type="InterPro" id="IPR019200">
    <property type="entry name" value="ATP_adenylylTrfase_C"/>
</dbReference>
<dbReference type="AlphaFoldDB" id="A0A9P8CH06"/>
<dbReference type="EMBL" id="MU253811">
    <property type="protein sequence ID" value="KAG9246255.1"/>
    <property type="molecule type" value="Genomic_DNA"/>
</dbReference>
<feature type="domain" description="ATP adenylyltransferase C-terminal" evidence="2">
    <location>
        <begin position="167"/>
        <end position="287"/>
    </location>
</feature>
<dbReference type="GO" id="GO:0005524">
    <property type="term" value="F:ATP binding"/>
    <property type="evidence" value="ECO:0007669"/>
    <property type="project" value="InterPro"/>
</dbReference>
<gene>
    <name evidence="4" type="ORF">BJ878DRAFT_298518</name>
</gene>
<dbReference type="InterPro" id="IPR009163">
    <property type="entry name" value="Ap4A_phos1/2"/>
</dbReference>
<evidence type="ECO:0000259" key="2">
    <source>
        <dbReference type="Pfam" id="PF09830"/>
    </source>
</evidence>
<name>A0A9P8CH06_9HELO</name>
<feature type="domain" description="Ap4A phosphorylase 1/2 N-terminal" evidence="3">
    <location>
        <begin position="5"/>
        <end position="129"/>
    </location>
</feature>
<accession>A0A9P8CH06</accession>
<reference evidence="4" key="1">
    <citation type="journal article" date="2021" name="IMA Fungus">
        <title>Genomic characterization of three marine fungi, including Emericellopsis atlantica sp. nov. with signatures of a generalist lifestyle and marine biomass degradation.</title>
        <authorList>
            <person name="Hagestad O.C."/>
            <person name="Hou L."/>
            <person name="Andersen J.H."/>
            <person name="Hansen E.H."/>
            <person name="Altermark B."/>
            <person name="Li C."/>
            <person name="Kuhnert E."/>
            <person name="Cox R.J."/>
            <person name="Crous P.W."/>
            <person name="Spatafora J.W."/>
            <person name="Lail K."/>
            <person name="Amirebrahimi M."/>
            <person name="Lipzen A."/>
            <person name="Pangilinan J."/>
            <person name="Andreopoulos W."/>
            <person name="Hayes R.D."/>
            <person name="Ng V."/>
            <person name="Grigoriev I.V."/>
            <person name="Jackson S.A."/>
            <person name="Sutton T.D.S."/>
            <person name="Dobson A.D.W."/>
            <person name="Rama T."/>
        </authorList>
    </citation>
    <scope>NUCLEOTIDE SEQUENCE</scope>
    <source>
        <strain evidence="4">TRa3180A</strain>
    </source>
</reference>
<dbReference type="PANTHER" id="PTHR38420:SF3">
    <property type="entry name" value="5',5'''-P-1,P-4-TETRAPHOSPHATE PHOSPHORYLASE 2"/>
    <property type="match status" value="1"/>
</dbReference>
<evidence type="ECO:0000256" key="1">
    <source>
        <dbReference type="SAM" id="MobiDB-lite"/>
    </source>
</evidence>